<evidence type="ECO:0000313" key="3">
    <source>
        <dbReference type="Proteomes" id="UP001165122"/>
    </source>
</evidence>
<dbReference type="EMBL" id="BRXW01000434">
    <property type="protein sequence ID" value="GMH54466.1"/>
    <property type="molecule type" value="Genomic_DNA"/>
</dbReference>
<protein>
    <submittedName>
        <fullName evidence="2">Uncharacterized protein</fullName>
    </submittedName>
</protein>
<feature type="region of interest" description="Disordered" evidence="1">
    <location>
        <begin position="25"/>
        <end position="45"/>
    </location>
</feature>
<gene>
    <name evidence="2" type="ORF">TrLO_g2678</name>
</gene>
<accession>A0A9W6ZLL1</accession>
<name>A0A9W6ZLL1_9STRA</name>
<dbReference type="Proteomes" id="UP001165122">
    <property type="component" value="Unassembled WGS sequence"/>
</dbReference>
<dbReference type="OrthoDB" id="414322at2759"/>
<reference evidence="3" key="1">
    <citation type="journal article" date="2023" name="Commun. Biol.">
        <title>Genome analysis of Parmales, the sister group of diatoms, reveals the evolutionary specialization of diatoms from phago-mixotrophs to photoautotrophs.</title>
        <authorList>
            <person name="Ban H."/>
            <person name="Sato S."/>
            <person name="Yoshikawa S."/>
            <person name="Yamada K."/>
            <person name="Nakamura Y."/>
            <person name="Ichinomiya M."/>
            <person name="Sato N."/>
            <person name="Blanc-Mathieu R."/>
            <person name="Endo H."/>
            <person name="Kuwata A."/>
            <person name="Ogata H."/>
        </authorList>
    </citation>
    <scope>NUCLEOTIDE SEQUENCE [LARGE SCALE GENOMIC DNA]</scope>
    <source>
        <strain evidence="3">NIES 3700</strain>
    </source>
</reference>
<sequence length="355" mass="39814">MKRATVAKHVTGGMKHLDSRMTTVSDTIPPAYDRSTTPPRHHAATPNMSPICSSLVSKNVTVIITTSPLRSDPDVSMLHTTLQSLSLAGLSYCRKLLIVDHFDVGEPRLRKQSGRLPQANIDNYNERINNFRSATWAEGTEVVELSEWHGFALAVKSALSLVTTPLVCIVQHDLAFRREVDTKPIVDVLLNKDHHVNYVYFKRDSQRKYDIRSNMQFGLDLGEPVQFETSEQSSSTSVPLLRLPRYFDGTHIASVKWYHSLFSGQYLNGKELGSKGDFIDTNLGIYMQRKASERKELTTLPDGSKVSQGVLDLSDEFGCWLWAGEYDPLIQHLNGRKFLGAEEIASRKKGGNAHK</sequence>
<keyword evidence="3" id="KW-1185">Reference proteome</keyword>
<dbReference type="AlphaFoldDB" id="A0A9W6ZLL1"/>
<evidence type="ECO:0000313" key="2">
    <source>
        <dbReference type="EMBL" id="GMH54466.1"/>
    </source>
</evidence>
<proteinExistence type="predicted"/>
<organism evidence="2 3">
    <name type="scientific">Triparma laevis f. longispina</name>
    <dbReference type="NCBI Taxonomy" id="1714387"/>
    <lineage>
        <taxon>Eukaryota</taxon>
        <taxon>Sar</taxon>
        <taxon>Stramenopiles</taxon>
        <taxon>Ochrophyta</taxon>
        <taxon>Bolidophyceae</taxon>
        <taxon>Parmales</taxon>
        <taxon>Triparmaceae</taxon>
        <taxon>Triparma</taxon>
    </lineage>
</organism>
<comment type="caution">
    <text evidence="2">The sequence shown here is derived from an EMBL/GenBank/DDBJ whole genome shotgun (WGS) entry which is preliminary data.</text>
</comment>
<evidence type="ECO:0000256" key="1">
    <source>
        <dbReference type="SAM" id="MobiDB-lite"/>
    </source>
</evidence>